<evidence type="ECO:0000313" key="1">
    <source>
        <dbReference type="EMBL" id="KST62961.1"/>
    </source>
</evidence>
<proteinExistence type="predicted"/>
<keyword evidence="3" id="KW-1185">Reference proteome</keyword>
<dbReference type="RefSeq" id="WP_027846058.1">
    <property type="nucleotide sequence ID" value="NZ_LMTZ01000145.1"/>
</dbReference>
<evidence type="ECO:0000313" key="2">
    <source>
        <dbReference type="EMBL" id="KST63052.1"/>
    </source>
</evidence>
<sequence>MEKTPVYAYGTQAISPGMNTDSRIYPAIVLGYVEDRDVNASINSSKFSKLEFDNAKTKALPKI</sequence>
<reference evidence="2 3" key="1">
    <citation type="journal article" date="2015" name="Genome Announc.">
        <title>Draft Genome of the Euendolithic (true boring) Cyanobacterium Mastigocoleus testarum strain BC008.</title>
        <authorList>
            <person name="Guida B.S."/>
            <person name="Garcia-Pichel F."/>
        </authorList>
    </citation>
    <scope>NUCLEOTIDE SEQUENCE [LARGE SCALE GENOMIC DNA]</scope>
    <source>
        <strain evidence="2 3">BC008</strain>
    </source>
</reference>
<dbReference type="AlphaFoldDB" id="A0A0V7ZF53"/>
<organism evidence="2 3">
    <name type="scientific">Mastigocoleus testarum BC008</name>
    <dbReference type="NCBI Taxonomy" id="371196"/>
    <lineage>
        <taxon>Bacteria</taxon>
        <taxon>Bacillati</taxon>
        <taxon>Cyanobacteriota</taxon>
        <taxon>Cyanophyceae</taxon>
        <taxon>Nostocales</taxon>
        <taxon>Hapalosiphonaceae</taxon>
        <taxon>Mastigocoleus</taxon>
    </lineage>
</organism>
<comment type="caution">
    <text evidence="2">The sequence shown here is derived from an EMBL/GenBank/DDBJ whole genome shotgun (WGS) entry which is preliminary data.</text>
</comment>
<dbReference type="Proteomes" id="UP000053372">
    <property type="component" value="Unassembled WGS sequence"/>
</dbReference>
<evidence type="ECO:0000313" key="3">
    <source>
        <dbReference type="Proteomes" id="UP000053372"/>
    </source>
</evidence>
<accession>A0A0V7ZF53</accession>
<dbReference type="EMBL" id="LMTZ01000145">
    <property type="protein sequence ID" value="KST63052.1"/>
    <property type="molecule type" value="Genomic_DNA"/>
</dbReference>
<protein>
    <submittedName>
        <fullName evidence="2">Uncharacterized protein</fullName>
    </submittedName>
</protein>
<gene>
    <name evidence="1" type="ORF">BC008_11635</name>
    <name evidence="2" type="ORF">BC008_12110</name>
</gene>
<dbReference type="EMBL" id="LMTZ01000147">
    <property type="protein sequence ID" value="KST62961.1"/>
    <property type="molecule type" value="Genomic_DNA"/>
</dbReference>
<name>A0A0V7ZF53_9CYAN</name>